<dbReference type="SUPFAM" id="SSF52833">
    <property type="entry name" value="Thioredoxin-like"/>
    <property type="match status" value="1"/>
</dbReference>
<dbReference type="SUPFAM" id="SSF47616">
    <property type="entry name" value="GST C-terminal domain-like"/>
    <property type="match status" value="1"/>
</dbReference>
<dbReference type="SFLD" id="SFLDG00358">
    <property type="entry name" value="Main_(cytGST)"/>
    <property type="match status" value="1"/>
</dbReference>
<dbReference type="SFLD" id="SFLDS00019">
    <property type="entry name" value="Glutathione_Transferase_(cytos"/>
    <property type="match status" value="1"/>
</dbReference>
<reference evidence="4" key="1">
    <citation type="submission" date="2020-05" db="EMBL/GenBank/DDBJ databases">
        <title>Nod-independent and nitrogen-fixing Bradyrhizobium aeschynomene sp. nov. isolated from nodules of Aeschynomene indica.</title>
        <authorList>
            <person name="Zhang Z."/>
        </authorList>
    </citation>
    <scope>NUCLEOTIDE SEQUENCE</scope>
    <source>
        <strain evidence="4">83012</strain>
    </source>
</reference>
<dbReference type="Pfam" id="PF00043">
    <property type="entry name" value="GST_C"/>
    <property type="match status" value="1"/>
</dbReference>
<comment type="similarity">
    <text evidence="1">Belongs to the GST superfamily.</text>
</comment>
<evidence type="ECO:0000313" key="4">
    <source>
        <dbReference type="EMBL" id="NPU64894.1"/>
    </source>
</evidence>
<dbReference type="InterPro" id="IPR004046">
    <property type="entry name" value="GST_C"/>
</dbReference>
<protein>
    <submittedName>
        <fullName evidence="4">Glutathione S-transferase</fullName>
    </submittedName>
</protein>
<dbReference type="InterPro" id="IPR010987">
    <property type="entry name" value="Glutathione-S-Trfase_C-like"/>
</dbReference>
<dbReference type="RefSeq" id="WP_172109992.1">
    <property type="nucleotide sequence ID" value="NZ_JABFDN010000002.1"/>
</dbReference>
<evidence type="ECO:0000259" key="3">
    <source>
        <dbReference type="PROSITE" id="PS50405"/>
    </source>
</evidence>
<comment type="caution">
    <text evidence="4">The sequence shown here is derived from an EMBL/GenBank/DDBJ whole genome shotgun (WGS) entry which is preliminary data.</text>
</comment>
<dbReference type="PROSITE" id="PS50405">
    <property type="entry name" value="GST_CTER"/>
    <property type="match status" value="1"/>
</dbReference>
<dbReference type="Proteomes" id="UP000886476">
    <property type="component" value="Unassembled WGS sequence"/>
</dbReference>
<evidence type="ECO:0000259" key="2">
    <source>
        <dbReference type="PROSITE" id="PS50404"/>
    </source>
</evidence>
<dbReference type="InterPro" id="IPR036249">
    <property type="entry name" value="Thioredoxin-like_sf"/>
</dbReference>
<dbReference type="Gene3D" id="3.40.30.10">
    <property type="entry name" value="Glutaredoxin"/>
    <property type="match status" value="1"/>
</dbReference>
<evidence type="ECO:0000256" key="1">
    <source>
        <dbReference type="RuleBase" id="RU003494"/>
    </source>
</evidence>
<dbReference type="InterPro" id="IPR036282">
    <property type="entry name" value="Glutathione-S-Trfase_C_sf"/>
</dbReference>
<accession>A0ABX2C9F2</accession>
<organism evidence="4 5">
    <name type="scientific">Bradyrhizobium aeschynomenes</name>
    <dbReference type="NCBI Taxonomy" id="2734909"/>
    <lineage>
        <taxon>Bacteria</taxon>
        <taxon>Pseudomonadati</taxon>
        <taxon>Pseudomonadota</taxon>
        <taxon>Alphaproteobacteria</taxon>
        <taxon>Hyphomicrobiales</taxon>
        <taxon>Nitrobacteraceae</taxon>
        <taxon>Bradyrhizobium</taxon>
    </lineage>
</organism>
<dbReference type="PROSITE" id="PS50404">
    <property type="entry name" value="GST_NTER"/>
    <property type="match status" value="1"/>
</dbReference>
<evidence type="ECO:0000313" key="5">
    <source>
        <dbReference type="Proteomes" id="UP000886476"/>
    </source>
</evidence>
<feature type="domain" description="GST N-terminal" evidence="2">
    <location>
        <begin position="1"/>
        <end position="81"/>
    </location>
</feature>
<dbReference type="PANTHER" id="PTHR44051:SF9">
    <property type="entry name" value="GLUTATHIONE S-TRANSFERASE 1"/>
    <property type="match status" value="1"/>
</dbReference>
<dbReference type="SFLD" id="SFLDG01150">
    <property type="entry name" value="Main.1:_Beta-like"/>
    <property type="match status" value="1"/>
</dbReference>
<dbReference type="InterPro" id="IPR004045">
    <property type="entry name" value="Glutathione_S-Trfase_N"/>
</dbReference>
<sequence>MLTVHHLGKSQSERIVWLCEELEIRYELKHYTRDARTILAPAEYKALHPIGAAPVITDGELLLAESGAIVDYITARYGQGRLRPGPDDPAFAPFLYWFHFANGTLQAAMGRLMILNRLNLPDDNAMLVAMRTRLDRAFALVEARCGEADYLAGSALTAADIMTVFSLTTMRYFLPYDLAAFPNIRAYLARIGARPAYQRAMAKGDPGMALLLS</sequence>
<dbReference type="InterPro" id="IPR040079">
    <property type="entry name" value="Glutathione_S-Trfase"/>
</dbReference>
<name>A0ABX2C9F2_9BRAD</name>
<dbReference type="EMBL" id="JABFDN010000002">
    <property type="protein sequence ID" value="NPU64894.1"/>
    <property type="molecule type" value="Genomic_DNA"/>
</dbReference>
<dbReference type="Gene3D" id="1.20.1050.10">
    <property type="match status" value="1"/>
</dbReference>
<dbReference type="CDD" id="cd03046">
    <property type="entry name" value="GST_N_GTT1_like"/>
    <property type="match status" value="1"/>
</dbReference>
<proteinExistence type="inferred from homology"/>
<dbReference type="PANTHER" id="PTHR44051">
    <property type="entry name" value="GLUTATHIONE S-TRANSFERASE-RELATED"/>
    <property type="match status" value="1"/>
</dbReference>
<gene>
    <name evidence="4" type="ORF">HL667_07820</name>
</gene>
<dbReference type="Pfam" id="PF02798">
    <property type="entry name" value="GST_N"/>
    <property type="match status" value="1"/>
</dbReference>
<feature type="domain" description="GST C-terminal" evidence="3">
    <location>
        <begin position="87"/>
        <end position="210"/>
    </location>
</feature>
<keyword evidence="5" id="KW-1185">Reference proteome</keyword>